<dbReference type="OrthoDB" id="9802793at2"/>
<dbReference type="SUPFAM" id="SSF51556">
    <property type="entry name" value="Metallo-dependent hydrolases"/>
    <property type="match status" value="1"/>
</dbReference>
<dbReference type="Gene3D" id="3.20.20.140">
    <property type="entry name" value="Metal-dependent hydrolases"/>
    <property type="match status" value="1"/>
</dbReference>
<dbReference type="STRING" id="1855912.LuPra_03558"/>
<dbReference type="Pfam" id="PF01979">
    <property type="entry name" value="Amidohydro_1"/>
    <property type="match status" value="1"/>
</dbReference>
<dbReference type="SUPFAM" id="SSF51338">
    <property type="entry name" value="Composite domain of metallo-dependent hydrolases"/>
    <property type="match status" value="1"/>
</dbReference>
<sequence precursor="true">MRPRVRIATWLYVSGTAAALLALATTTTTRAQGPAKTYAIKGARIVTVSGPIIDNGTVVIADGKIVSVGASAPVPAGAEVIDGTGLEVSPGFFDAMSELGLTEIGAVNATNDITEVGAFNPQVDAATAVHPATDHIPVARANGITHAVAVPGMAGMGETAPRGGTGPVIGGQASAFHLDGWTIEEMLISRSVGMVVNWPSLQARTFDFATFSSRTRPYREVKEEQAKQTREIARWISDARDYRAARARGADRVERNLKLEALGPYAAGEKPWLVRAGRERDIRDAVSFFVDTHKQKIVLVGAEEAWKVAALLAEKKVPVIVGPTQALPDSDDDPYDATMAAPAVLHKAGVTFALSTYSSSDARNLPYEIGTAVGFGLPRDVALRAITLAPAQILGLGAFVGSVEPGKIANLVVSRGDPLEIRSTITHVFIKGVPVSLETRHTQLYEKYRNRPRPAAATR</sequence>
<dbReference type="InterPro" id="IPR006680">
    <property type="entry name" value="Amidohydro-rel"/>
</dbReference>
<feature type="signal peptide" evidence="1">
    <location>
        <begin position="1"/>
        <end position="31"/>
    </location>
</feature>
<reference evidence="3 4" key="1">
    <citation type="journal article" date="2016" name="Genome Announc.">
        <title>First Complete Genome Sequence of a Subdivision 6 Acidobacterium Strain.</title>
        <authorList>
            <person name="Huang S."/>
            <person name="Vieira S."/>
            <person name="Bunk B."/>
            <person name="Riedel T."/>
            <person name="Sproer C."/>
            <person name="Overmann J."/>
        </authorList>
    </citation>
    <scope>NUCLEOTIDE SEQUENCE [LARGE SCALE GENOMIC DNA]</scope>
    <source>
        <strain evidence="4">DSM 100886 HEG_-6_39</strain>
    </source>
</reference>
<feature type="chain" id="PRO_5007511812" evidence="1">
    <location>
        <begin position="32"/>
        <end position="459"/>
    </location>
</feature>
<dbReference type="PANTHER" id="PTHR43135:SF3">
    <property type="entry name" value="ALPHA-D-RIBOSE 1-METHYLPHOSPHONATE 5-TRIPHOSPHATE DIPHOSPHATASE"/>
    <property type="match status" value="1"/>
</dbReference>
<evidence type="ECO:0000313" key="4">
    <source>
        <dbReference type="Proteomes" id="UP000076079"/>
    </source>
</evidence>
<evidence type="ECO:0000313" key="3">
    <source>
        <dbReference type="EMBL" id="AMY10328.1"/>
    </source>
</evidence>
<dbReference type="EMBL" id="CP015136">
    <property type="protein sequence ID" value="AMY10328.1"/>
    <property type="molecule type" value="Genomic_DNA"/>
</dbReference>
<proteinExistence type="predicted"/>
<evidence type="ECO:0000259" key="2">
    <source>
        <dbReference type="Pfam" id="PF01979"/>
    </source>
</evidence>
<dbReference type="InterPro" id="IPR011059">
    <property type="entry name" value="Metal-dep_hydrolase_composite"/>
</dbReference>
<dbReference type="InterPro" id="IPR032466">
    <property type="entry name" value="Metal_Hydrolase"/>
</dbReference>
<dbReference type="AlphaFoldDB" id="A0A143PQD4"/>
<dbReference type="KEGG" id="abac:LuPra_03558"/>
<protein>
    <submittedName>
        <fullName evidence="3">N-acetylglucosamine-6-phosphate deacetylase</fullName>
    </submittedName>
</protein>
<keyword evidence="1" id="KW-0732">Signal</keyword>
<dbReference type="GO" id="GO:0016810">
    <property type="term" value="F:hydrolase activity, acting on carbon-nitrogen (but not peptide) bonds"/>
    <property type="evidence" value="ECO:0007669"/>
    <property type="project" value="InterPro"/>
</dbReference>
<dbReference type="Proteomes" id="UP000076079">
    <property type="component" value="Chromosome"/>
</dbReference>
<accession>A0A143PQD4</accession>
<dbReference type="InterPro" id="IPR051781">
    <property type="entry name" value="Metallo-dep_Hydrolase"/>
</dbReference>
<organism evidence="3 4">
    <name type="scientific">Luteitalea pratensis</name>
    <dbReference type="NCBI Taxonomy" id="1855912"/>
    <lineage>
        <taxon>Bacteria</taxon>
        <taxon>Pseudomonadati</taxon>
        <taxon>Acidobacteriota</taxon>
        <taxon>Vicinamibacteria</taxon>
        <taxon>Vicinamibacterales</taxon>
        <taxon>Vicinamibacteraceae</taxon>
        <taxon>Luteitalea</taxon>
    </lineage>
</organism>
<reference evidence="4" key="2">
    <citation type="submission" date="2016-04" db="EMBL/GenBank/DDBJ databases">
        <title>First Complete Genome Sequence of a Subdivision 6 Acidobacterium.</title>
        <authorList>
            <person name="Huang S."/>
            <person name="Vieira S."/>
            <person name="Bunk B."/>
            <person name="Riedel T."/>
            <person name="Sproeer C."/>
            <person name="Overmann J."/>
        </authorList>
    </citation>
    <scope>NUCLEOTIDE SEQUENCE [LARGE SCALE GENOMIC DNA]</scope>
    <source>
        <strain evidence="4">DSM 100886 HEG_-6_39</strain>
    </source>
</reference>
<gene>
    <name evidence="3" type="ORF">LuPra_03558</name>
</gene>
<evidence type="ECO:0000256" key="1">
    <source>
        <dbReference type="SAM" id="SignalP"/>
    </source>
</evidence>
<dbReference type="PATRIC" id="fig|1813736.3.peg.3765"/>
<keyword evidence="4" id="KW-1185">Reference proteome</keyword>
<dbReference type="Gene3D" id="2.30.40.10">
    <property type="entry name" value="Urease, subunit C, domain 1"/>
    <property type="match status" value="1"/>
</dbReference>
<name>A0A143PQD4_LUTPR</name>
<dbReference type="RefSeq" id="WP_110171976.1">
    <property type="nucleotide sequence ID" value="NZ_CP015136.1"/>
</dbReference>
<feature type="domain" description="Amidohydrolase-related" evidence="2">
    <location>
        <begin position="293"/>
        <end position="433"/>
    </location>
</feature>
<dbReference type="PANTHER" id="PTHR43135">
    <property type="entry name" value="ALPHA-D-RIBOSE 1-METHYLPHOSPHONATE 5-TRIPHOSPHATE DIPHOSPHATASE"/>
    <property type="match status" value="1"/>
</dbReference>